<feature type="compositionally biased region" description="Basic and acidic residues" evidence="1">
    <location>
        <begin position="331"/>
        <end position="349"/>
    </location>
</feature>
<protein>
    <submittedName>
        <fullName evidence="2">Type VI secretion system baseplate subunit TssG</fullName>
    </submittedName>
</protein>
<keyword evidence="3" id="KW-1185">Reference proteome</keyword>
<organism evidence="2 3">
    <name type="scientific">Methylobacterium longum</name>
    <dbReference type="NCBI Taxonomy" id="767694"/>
    <lineage>
        <taxon>Bacteria</taxon>
        <taxon>Pseudomonadati</taxon>
        <taxon>Pseudomonadota</taxon>
        <taxon>Alphaproteobacteria</taxon>
        <taxon>Hyphomicrobiales</taxon>
        <taxon>Methylobacteriaceae</taxon>
        <taxon>Methylobacterium</taxon>
    </lineage>
</organism>
<feature type="region of interest" description="Disordered" evidence="1">
    <location>
        <begin position="331"/>
        <end position="355"/>
    </location>
</feature>
<gene>
    <name evidence="2" type="primary">tssG</name>
    <name evidence="2" type="ORF">QWZ18_22365</name>
</gene>
<evidence type="ECO:0000256" key="1">
    <source>
        <dbReference type="SAM" id="MobiDB-lite"/>
    </source>
</evidence>
<dbReference type="EMBL" id="JAUFPT010000073">
    <property type="protein sequence ID" value="MDN3573353.1"/>
    <property type="molecule type" value="Genomic_DNA"/>
</dbReference>
<dbReference type="InterPro" id="IPR010732">
    <property type="entry name" value="T6SS_TssG-like"/>
</dbReference>
<dbReference type="RefSeq" id="WP_238291700.1">
    <property type="nucleotide sequence ID" value="NZ_BPQS01000044.1"/>
</dbReference>
<reference evidence="3" key="1">
    <citation type="journal article" date="2019" name="Int. J. Syst. Evol. Microbiol.">
        <title>The Global Catalogue of Microorganisms (GCM) 10K type strain sequencing project: providing services to taxonomists for standard genome sequencing and annotation.</title>
        <authorList>
            <consortium name="The Broad Institute Genomics Platform"/>
            <consortium name="The Broad Institute Genome Sequencing Center for Infectious Disease"/>
            <person name="Wu L."/>
            <person name="Ma J."/>
        </authorList>
    </citation>
    <scope>NUCLEOTIDE SEQUENCE [LARGE SCALE GENOMIC DNA]</scope>
    <source>
        <strain evidence="3">CECT 7806</strain>
    </source>
</reference>
<name>A0ABT8ATU0_9HYPH</name>
<evidence type="ECO:0000313" key="2">
    <source>
        <dbReference type="EMBL" id="MDN3573353.1"/>
    </source>
</evidence>
<sequence length="355" mass="39758">MSAAPETLRAALEAEPYRFDLLWVMRLIERSFPDMPRIGDSASRDQDYLALGENPFLAFPPSTIEAVETDVQGRLRLFVRFLGLLGPHGPLPLQTTDETYGWWSNGHAGFPRFLDLLNHRFLQLYYRAWADARPVAQADRPDQDRFVDYIGSAIGLGSEIFRGQDAVSDAARLNFAGLLGPKARSASRLRQAVEGLFGIRCEVEEFVGTFLPFDRADQTRLGKSFAGLGVDCLIGASVFSIEDTIRLRLYARDRDAFEAFLPTGPLCTPLADLLYFYLGSEIDCEVEIALPRRAVRPLQLNQEAGGRLGYTTWMVRTQDADAEGYRCDARLNPAERARRPADAEPQGDRHGRHQS</sequence>
<accession>A0ABT8ATU0</accession>
<proteinExistence type="predicted"/>
<dbReference type="PANTHER" id="PTHR35564">
    <property type="match status" value="1"/>
</dbReference>
<evidence type="ECO:0000313" key="3">
    <source>
        <dbReference type="Proteomes" id="UP001244297"/>
    </source>
</evidence>
<dbReference type="Pfam" id="PF06996">
    <property type="entry name" value="T6SS_TssG"/>
    <property type="match status" value="1"/>
</dbReference>
<dbReference type="Proteomes" id="UP001244297">
    <property type="component" value="Unassembled WGS sequence"/>
</dbReference>
<dbReference type="PANTHER" id="PTHR35564:SF4">
    <property type="entry name" value="CYTOPLASMIC PROTEIN"/>
    <property type="match status" value="1"/>
</dbReference>
<comment type="caution">
    <text evidence="2">The sequence shown here is derived from an EMBL/GenBank/DDBJ whole genome shotgun (WGS) entry which is preliminary data.</text>
</comment>
<dbReference type="NCBIfam" id="TIGR03347">
    <property type="entry name" value="VI_chp_1"/>
    <property type="match status" value="1"/>
</dbReference>